<dbReference type="PROSITE" id="PS50102">
    <property type="entry name" value="RRM"/>
    <property type="match status" value="1"/>
</dbReference>
<dbReference type="AlphaFoldDB" id="A0A484MES7"/>
<gene>
    <name evidence="5" type="ORF">CCAM_LOCUS28785</name>
</gene>
<feature type="compositionally biased region" description="Basic and acidic residues" evidence="3">
    <location>
        <begin position="561"/>
        <end position="655"/>
    </location>
</feature>
<sequence length="689" mass="74404">MGANEGGGGFADGVVDPSEQFHRNEAISAVADDGFLGEEDDDYEDLYNDVNVGENFLQSLGKSEEIGFKNEEVVEKLPPNATHVQTLSAAEGDQKAEKEQEGGAMESDKFQGYPTMGSRASEMGAKSSTLPSSGSGTLASEQRVELGHSSGIVADKGEHASIGDAQHQCIALPPHAAPVENFVNVVSAGNHNMDRQVGNMIGNIGNEGVFGVGGGGGSVGGTLLFVGDLHWWTTDAELEAELRKYGPMKEVKYFDEKASGKSKGYCQVEFFDPAVATACKEGMNGHIFNGRPCVVAYASPYTVRKMGESQINRNQQTAQTSVSQARRGPGDVMVKPGGNNIVPGGNHQGTADTNRVYGRGNWGGRGVIHGMGNRAPLGSMRNRPGGMGGRSSMVNGGGAFGQGIGGTPSLLHPHTMIGPGFDPAFGGSMGRMGSFGGFAGPPTPYSGIMPSFPPLANVGLPGIAPHVNPAFFGRGMPMNGMGMMPGTSEGPPNMGMWSDMNMGGWAGEVHGSRAAGESSYNEEAVSDPQPGEASHEHDRGTWHAGLKEKDRGGEWDWSGASDRRYRDEKEPGFDREMPLEKDIAHDHDWSPERKHRDSREHGRVREPERSKERGRGRDGDRDRGHDRERDNRRDAVHYRHRDPELEYNDDWDRGRSSRTHAKSRLSHEEEQRSRSRDTEYGKRRRMASE</sequence>
<dbReference type="GO" id="GO:0003723">
    <property type="term" value="F:RNA binding"/>
    <property type="evidence" value="ECO:0007669"/>
    <property type="project" value="UniProtKB-UniRule"/>
</dbReference>
<feature type="region of interest" description="Disordered" evidence="3">
    <location>
        <begin position="507"/>
        <end position="689"/>
    </location>
</feature>
<dbReference type="Pfam" id="PF00076">
    <property type="entry name" value="RRM_1"/>
    <property type="match status" value="1"/>
</dbReference>
<keyword evidence="6" id="KW-1185">Reference proteome</keyword>
<dbReference type="Proteomes" id="UP000595140">
    <property type="component" value="Unassembled WGS sequence"/>
</dbReference>
<dbReference type="GO" id="GO:0006397">
    <property type="term" value="P:mRNA processing"/>
    <property type="evidence" value="ECO:0007669"/>
    <property type="project" value="UniProtKB-KW"/>
</dbReference>
<dbReference type="InterPro" id="IPR012677">
    <property type="entry name" value="Nucleotide-bd_a/b_plait_sf"/>
</dbReference>
<comment type="similarity">
    <text evidence="1">Belongs to the RRM CPSF6/7 family.</text>
</comment>
<dbReference type="InterPro" id="IPR000504">
    <property type="entry name" value="RRM_dom"/>
</dbReference>
<protein>
    <recommendedName>
        <fullName evidence="4">RRM domain-containing protein</fullName>
    </recommendedName>
</protein>
<evidence type="ECO:0000256" key="2">
    <source>
        <dbReference type="PROSITE-ProRule" id="PRU00176"/>
    </source>
</evidence>
<feature type="compositionally biased region" description="Low complexity" evidence="3">
    <location>
        <begin position="127"/>
        <end position="137"/>
    </location>
</feature>
<dbReference type="InterPro" id="IPR035979">
    <property type="entry name" value="RBD_domain_sf"/>
</dbReference>
<feature type="region of interest" description="Disordered" evidence="3">
    <location>
        <begin position="84"/>
        <end position="137"/>
    </location>
</feature>
<keyword evidence="2" id="KW-0694">RNA-binding</keyword>
<dbReference type="SMART" id="SM00360">
    <property type="entry name" value="RRM"/>
    <property type="match status" value="1"/>
</dbReference>
<evidence type="ECO:0000256" key="1">
    <source>
        <dbReference type="ARBA" id="ARBA00006265"/>
    </source>
</evidence>
<feature type="compositionally biased region" description="Basic and acidic residues" evidence="3">
    <location>
        <begin position="533"/>
        <end position="554"/>
    </location>
</feature>
<dbReference type="GO" id="GO:0005634">
    <property type="term" value="C:nucleus"/>
    <property type="evidence" value="ECO:0007669"/>
    <property type="project" value="UniProtKB-SubCell"/>
</dbReference>
<dbReference type="Gene3D" id="3.30.70.330">
    <property type="match status" value="1"/>
</dbReference>
<dbReference type="PANTHER" id="PTHR23204">
    <property type="entry name" value="CLEAVAGE AND POLYADENYLATION SPECIFIC FACTOR"/>
    <property type="match status" value="1"/>
</dbReference>
<evidence type="ECO:0000313" key="6">
    <source>
        <dbReference type="Proteomes" id="UP000595140"/>
    </source>
</evidence>
<accession>A0A484MES7</accession>
<evidence type="ECO:0000256" key="3">
    <source>
        <dbReference type="SAM" id="MobiDB-lite"/>
    </source>
</evidence>
<proteinExistence type="inferred from homology"/>
<feature type="domain" description="RRM" evidence="4">
    <location>
        <begin position="222"/>
        <end position="300"/>
    </location>
</feature>
<feature type="compositionally biased region" description="Basic and acidic residues" evidence="3">
    <location>
        <begin position="92"/>
        <end position="109"/>
    </location>
</feature>
<dbReference type="OrthoDB" id="439808at2759"/>
<evidence type="ECO:0000259" key="4">
    <source>
        <dbReference type="PROSITE" id="PS50102"/>
    </source>
</evidence>
<dbReference type="InterPro" id="IPR034772">
    <property type="entry name" value="CPSF6/7"/>
</dbReference>
<dbReference type="CDD" id="cd12372">
    <property type="entry name" value="RRM_CFIm68_CFIm59"/>
    <property type="match status" value="1"/>
</dbReference>
<feature type="compositionally biased region" description="Basic and acidic residues" evidence="3">
    <location>
        <begin position="665"/>
        <end position="689"/>
    </location>
</feature>
<evidence type="ECO:0000313" key="5">
    <source>
        <dbReference type="EMBL" id="VFQ87009.1"/>
    </source>
</evidence>
<dbReference type="SUPFAM" id="SSF54928">
    <property type="entry name" value="RNA-binding domain, RBD"/>
    <property type="match status" value="1"/>
</dbReference>
<organism evidence="5 6">
    <name type="scientific">Cuscuta campestris</name>
    <dbReference type="NCBI Taxonomy" id="132261"/>
    <lineage>
        <taxon>Eukaryota</taxon>
        <taxon>Viridiplantae</taxon>
        <taxon>Streptophyta</taxon>
        <taxon>Embryophyta</taxon>
        <taxon>Tracheophyta</taxon>
        <taxon>Spermatophyta</taxon>
        <taxon>Magnoliopsida</taxon>
        <taxon>eudicotyledons</taxon>
        <taxon>Gunneridae</taxon>
        <taxon>Pentapetalae</taxon>
        <taxon>asterids</taxon>
        <taxon>lamiids</taxon>
        <taxon>Solanales</taxon>
        <taxon>Convolvulaceae</taxon>
        <taxon>Cuscuteae</taxon>
        <taxon>Cuscuta</taxon>
        <taxon>Cuscuta subgen. Grammica</taxon>
        <taxon>Cuscuta sect. Cleistogrammica</taxon>
    </lineage>
</organism>
<name>A0A484MES7_9ASTE</name>
<reference evidence="5 6" key="1">
    <citation type="submission" date="2018-04" db="EMBL/GenBank/DDBJ databases">
        <authorList>
            <person name="Vogel A."/>
        </authorList>
    </citation>
    <scope>NUCLEOTIDE SEQUENCE [LARGE SCALE GENOMIC DNA]</scope>
</reference>
<dbReference type="EMBL" id="OOIL02003312">
    <property type="protein sequence ID" value="VFQ87009.1"/>
    <property type="molecule type" value="Genomic_DNA"/>
</dbReference>